<dbReference type="Gene3D" id="3.40.30.10">
    <property type="entry name" value="Glutaredoxin"/>
    <property type="match status" value="1"/>
</dbReference>
<dbReference type="GO" id="GO:0030313">
    <property type="term" value="C:cell envelope"/>
    <property type="evidence" value="ECO:0007669"/>
    <property type="project" value="UniProtKB-SubCell"/>
</dbReference>
<evidence type="ECO:0000256" key="2">
    <source>
        <dbReference type="ARBA" id="ARBA00022748"/>
    </source>
</evidence>
<dbReference type="RefSeq" id="WP_116855670.1">
    <property type="nucleotide sequence ID" value="NZ_QTJV01000009.1"/>
</dbReference>
<dbReference type="CDD" id="cd02966">
    <property type="entry name" value="TlpA_like_family"/>
    <property type="match status" value="1"/>
</dbReference>
<dbReference type="GO" id="GO:0016209">
    <property type="term" value="F:antioxidant activity"/>
    <property type="evidence" value="ECO:0007669"/>
    <property type="project" value="InterPro"/>
</dbReference>
<evidence type="ECO:0000259" key="5">
    <source>
        <dbReference type="PROSITE" id="PS51352"/>
    </source>
</evidence>
<name>A0A3E1NX14_9BACT</name>
<keyword evidence="3" id="KW-1015">Disulfide bond</keyword>
<dbReference type="PROSITE" id="PS51352">
    <property type="entry name" value="THIOREDOXIN_2"/>
    <property type="match status" value="1"/>
</dbReference>
<dbReference type="Pfam" id="PF14289">
    <property type="entry name" value="DUF4369"/>
    <property type="match status" value="1"/>
</dbReference>
<dbReference type="InterPro" id="IPR000866">
    <property type="entry name" value="AhpC/TSA"/>
</dbReference>
<dbReference type="GO" id="GO:0017004">
    <property type="term" value="P:cytochrome complex assembly"/>
    <property type="evidence" value="ECO:0007669"/>
    <property type="project" value="UniProtKB-KW"/>
</dbReference>
<protein>
    <submittedName>
        <fullName evidence="6">AhpC/TSA family protein</fullName>
    </submittedName>
</protein>
<dbReference type="SUPFAM" id="SSF52833">
    <property type="entry name" value="Thioredoxin-like"/>
    <property type="match status" value="1"/>
</dbReference>
<dbReference type="Proteomes" id="UP000261174">
    <property type="component" value="Unassembled WGS sequence"/>
</dbReference>
<proteinExistence type="predicted"/>
<evidence type="ECO:0000313" key="7">
    <source>
        <dbReference type="Proteomes" id="UP000261174"/>
    </source>
</evidence>
<dbReference type="EMBL" id="QTJV01000009">
    <property type="protein sequence ID" value="RFM32477.1"/>
    <property type="molecule type" value="Genomic_DNA"/>
</dbReference>
<comment type="caution">
    <text evidence="6">The sequence shown here is derived from an EMBL/GenBank/DDBJ whole genome shotgun (WGS) entry which is preliminary data.</text>
</comment>
<dbReference type="GO" id="GO:0016491">
    <property type="term" value="F:oxidoreductase activity"/>
    <property type="evidence" value="ECO:0007669"/>
    <property type="project" value="InterPro"/>
</dbReference>
<gene>
    <name evidence="6" type="ORF">DXN04_22595</name>
</gene>
<dbReference type="InterPro" id="IPR025380">
    <property type="entry name" value="DUF4369"/>
</dbReference>
<feature type="domain" description="Thioredoxin" evidence="5">
    <location>
        <begin position="229"/>
        <end position="369"/>
    </location>
</feature>
<dbReference type="InterPro" id="IPR013766">
    <property type="entry name" value="Thioredoxin_domain"/>
</dbReference>
<evidence type="ECO:0000256" key="4">
    <source>
        <dbReference type="ARBA" id="ARBA00023284"/>
    </source>
</evidence>
<dbReference type="InterPro" id="IPR050553">
    <property type="entry name" value="Thioredoxin_ResA/DsbE_sf"/>
</dbReference>
<keyword evidence="4" id="KW-0676">Redox-active center</keyword>
<evidence type="ECO:0000313" key="6">
    <source>
        <dbReference type="EMBL" id="RFM32477.1"/>
    </source>
</evidence>
<reference evidence="6 7" key="1">
    <citation type="submission" date="2018-08" db="EMBL/GenBank/DDBJ databases">
        <title>Chitinophaga sp. K20C18050901, a novel bacterium isolated from forest soil.</title>
        <authorList>
            <person name="Wang C."/>
        </authorList>
    </citation>
    <scope>NUCLEOTIDE SEQUENCE [LARGE SCALE GENOMIC DNA]</scope>
    <source>
        <strain evidence="6 7">K20C18050901</strain>
    </source>
</reference>
<accession>A0A3E1NX14</accession>
<dbReference type="PANTHER" id="PTHR42852:SF6">
    <property type="entry name" value="THIOL:DISULFIDE INTERCHANGE PROTEIN DSBE"/>
    <property type="match status" value="1"/>
</dbReference>
<dbReference type="Pfam" id="PF00578">
    <property type="entry name" value="AhpC-TSA"/>
    <property type="match status" value="1"/>
</dbReference>
<dbReference type="AlphaFoldDB" id="A0A3E1NX14"/>
<dbReference type="PANTHER" id="PTHR42852">
    <property type="entry name" value="THIOL:DISULFIDE INTERCHANGE PROTEIN DSBE"/>
    <property type="match status" value="1"/>
</dbReference>
<comment type="subcellular location">
    <subcellularLocation>
        <location evidence="1">Cell envelope</location>
    </subcellularLocation>
</comment>
<dbReference type="InterPro" id="IPR036249">
    <property type="entry name" value="Thioredoxin-like_sf"/>
</dbReference>
<keyword evidence="2" id="KW-0201">Cytochrome c-type biogenesis</keyword>
<organism evidence="6 7">
    <name type="scientific">Chitinophaga silvisoli</name>
    <dbReference type="NCBI Taxonomy" id="2291814"/>
    <lineage>
        <taxon>Bacteria</taxon>
        <taxon>Pseudomonadati</taxon>
        <taxon>Bacteroidota</taxon>
        <taxon>Chitinophagia</taxon>
        <taxon>Chitinophagales</taxon>
        <taxon>Chitinophagaceae</taxon>
        <taxon>Chitinophaga</taxon>
    </lineage>
</organism>
<dbReference type="OrthoDB" id="750178at2"/>
<evidence type="ECO:0000256" key="1">
    <source>
        <dbReference type="ARBA" id="ARBA00004196"/>
    </source>
</evidence>
<keyword evidence="7" id="KW-1185">Reference proteome</keyword>
<sequence>MHKFIFTLLLPVIGVAQQKSFNIQGTAPTTKNGCKVYLNYQADGKLILDSTVVKNGAFSFKGGVGELSYARMVFDHENKGSYWVLNMGDRFYFYLANENYKVAVKDSLKKAVITGSPTQKAYAAYLSKIGGGFMNIIDSANQEMSAADTAAIPAIRKKYDSKFAAMREKERKFINENPNSYFSIIALTDVANRAPMSEVESLFNSLGEKVRNTTPGKEMKSRIVATHTIQVGLAAPDFEQPDVNGKAVKLSDFRGKYVLVDFWASWCHPCREENPNLKKAYGALKDKGLEVLAVSLDDKQTRNAWIKAIETDGLPWVHVSDLKGWQNQVAVLYGIRAVPQNYLVDPEGKIVAQNLRGPELTSRLAAYIH</sequence>
<evidence type="ECO:0000256" key="3">
    <source>
        <dbReference type="ARBA" id="ARBA00023157"/>
    </source>
</evidence>